<keyword evidence="1" id="KW-1133">Transmembrane helix</keyword>
<keyword evidence="1" id="KW-0472">Membrane</keyword>
<organism evidence="2 3">
    <name type="scientific">Spiroplasma kunkelii CR2-3x</name>
    <dbReference type="NCBI Taxonomy" id="273035"/>
    <lineage>
        <taxon>Bacteria</taxon>
        <taxon>Bacillati</taxon>
        <taxon>Mycoplasmatota</taxon>
        <taxon>Mollicutes</taxon>
        <taxon>Entomoplasmatales</taxon>
        <taxon>Spiroplasmataceae</taxon>
        <taxon>Spiroplasma</taxon>
    </lineage>
</organism>
<keyword evidence="3" id="KW-1185">Reference proteome</keyword>
<evidence type="ECO:0000313" key="3">
    <source>
        <dbReference type="Proteomes" id="UP000062963"/>
    </source>
</evidence>
<reference evidence="2 3" key="1">
    <citation type="journal article" date="2015" name="Genome Announc.">
        <title>Complete Genome Sequence of Spiroplasma kunkelii Strain CR2-3x, Causal Agent of Corn Stunt Disease in Zea mays L.</title>
        <authorList>
            <person name="Davis R.E."/>
            <person name="Shao J."/>
            <person name="Dally E.L."/>
            <person name="Zhao Y."/>
            <person name="Gasparich G.E."/>
            <person name="Gaynor B.J."/>
            <person name="Athey J.C."/>
            <person name="Harrison N.A."/>
            <person name="Donofrio N."/>
        </authorList>
    </citation>
    <scope>NUCLEOTIDE SEQUENCE [LARGE SCALE GENOMIC DNA]</scope>
    <source>
        <strain evidence="2 3">CR2-3x</strain>
    </source>
</reference>
<feature type="transmembrane region" description="Helical" evidence="1">
    <location>
        <begin position="67"/>
        <end position="89"/>
    </location>
</feature>
<name>A0A0K2JGK2_SPIKU</name>
<sequence>MFDNNNLKNPILYSESNLVVLDEMALYIYANKIKDGAMKKYSGVITSLFLCDNMILMLYLLCKEKKIIEYIIVKNWIIIIFSFIFWILYTKYINKNYKNN</sequence>
<evidence type="ECO:0008006" key="4">
    <source>
        <dbReference type="Google" id="ProtNLM"/>
    </source>
</evidence>
<dbReference type="Proteomes" id="UP000062963">
    <property type="component" value="Chromosome"/>
</dbReference>
<accession>A0A0K2JGK2</accession>
<evidence type="ECO:0000256" key="1">
    <source>
        <dbReference type="SAM" id="Phobius"/>
    </source>
</evidence>
<evidence type="ECO:0000313" key="2">
    <source>
        <dbReference type="EMBL" id="ALA97563.1"/>
    </source>
</evidence>
<proteinExistence type="predicted"/>
<dbReference type="EMBL" id="CP010899">
    <property type="protein sequence ID" value="ALA97563.1"/>
    <property type="molecule type" value="Genomic_DNA"/>
</dbReference>
<protein>
    <recommendedName>
        <fullName evidence="4">Spiroplasmavirus-related protein</fullName>
    </recommendedName>
</protein>
<dbReference type="AlphaFoldDB" id="A0A0K2JGK2"/>
<gene>
    <name evidence="2" type="ORF">SKUN_00670</name>
</gene>
<dbReference type="PATRIC" id="fig|273035.7.peg.808"/>
<keyword evidence="1" id="KW-0812">Transmembrane</keyword>
<dbReference type="KEGG" id="skn:SKUN_00670"/>
<feature type="transmembrane region" description="Helical" evidence="1">
    <location>
        <begin position="41"/>
        <end position="61"/>
    </location>
</feature>